<sequence>MSLNQTNLIKPITIGDVELNHRVVHAPTSRARSVDFTPTDILLEYYKSRSRYPGSLIVSESIIVHPSSGLTPFKSGLWEDKQCKAWKRIADEIHNNRSFVSAQIFAPGRFANLDLLKEHNIPLVGPSKIYHSEAQEQKAKDLGIELQELTVDEIHQIQNDFVETAVNALTKAGFDFVELHGTSGFLIEQFLSPLSNQRKDEYGGSVENRTRFVTEILEKLFNHAKIGSKKVGIRITPWSTHNGMNYPNNDFSEPVKFVEYILKFLEDQKKQGNEIAYVSIVEPRVSGSVDADPAGHSNEDLLKLFSGKVIRTGGYATNYKNSEQVASNKQYLEVDENGNLRHYTTLIKDVNQDDRTLIGFSRPFTSNPDFTKRLFENLVLDSYNRKFFYTHTVEGYLTFTDYVDDEINSNLITNLPESELNRTGTPLA</sequence>
<keyword evidence="3" id="KW-0288">FMN</keyword>
<dbReference type="Proteomes" id="UP001152885">
    <property type="component" value="Unassembled WGS sequence"/>
</dbReference>
<evidence type="ECO:0000313" key="6">
    <source>
        <dbReference type="Proteomes" id="UP001152885"/>
    </source>
</evidence>
<comment type="similarity">
    <text evidence="2">Belongs to the NADH:flavin oxidoreductase/NADH oxidase family.</text>
</comment>
<gene>
    <name evidence="5" type="ORF">CANVERA_P0325</name>
</gene>
<dbReference type="AlphaFoldDB" id="A0A9W4TPJ4"/>
<feature type="domain" description="NADH:flavin oxidoreductase/NADH oxidase N-terminal" evidence="4">
    <location>
        <begin position="8"/>
        <end position="330"/>
    </location>
</feature>
<dbReference type="SUPFAM" id="SSF51395">
    <property type="entry name" value="FMN-linked oxidoreductases"/>
    <property type="match status" value="1"/>
</dbReference>
<accession>A0A9W4TPJ4</accession>
<proteinExistence type="inferred from homology"/>
<evidence type="ECO:0000256" key="2">
    <source>
        <dbReference type="ARBA" id="ARBA00005979"/>
    </source>
</evidence>
<name>A0A9W4TPJ4_9ASCO</name>
<evidence type="ECO:0000259" key="4">
    <source>
        <dbReference type="Pfam" id="PF00724"/>
    </source>
</evidence>
<dbReference type="Pfam" id="PF00724">
    <property type="entry name" value="Oxidored_FMN"/>
    <property type="match status" value="1"/>
</dbReference>
<evidence type="ECO:0000256" key="3">
    <source>
        <dbReference type="ARBA" id="ARBA00022643"/>
    </source>
</evidence>
<dbReference type="InterPro" id="IPR001155">
    <property type="entry name" value="OxRdtase_FMN_N"/>
</dbReference>
<dbReference type="PANTHER" id="PTHR22893:SF91">
    <property type="entry name" value="NADPH DEHYDROGENASE 2-RELATED"/>
    <property type="match status" value="1"/>
</dbReference>
<dbReference type="PANTHER" id="PTHR22893">
    <property type="entry name" value="NADH OXIDOREDUCTASE-RELATED"/>
    <property type="match status" value="1"/>
</dbReference>
<dbReference type="Gene3D" id="3.20.20.70">
    <property type="entry name" value="Aldolase class I"/>
    <property type="match status" value="1"/>
</dbReference>
<keyword evidence="6" id="KW-1185">Reference proteome</keyword>
<organism evidence="5 6">
    <name type="scientific">Candida verbasci</name>
    <dbReference type="NCBI Taxonomy" id="1227364"/>
    <lineage>
        <taxon>Eukaryota</taxon>
        <taxon>Fungi</taxon>
        <taxon>Dikarya</taxon>
        <taxon>Ascomycota</taxon>
        <taxon>Saccharomycotina</taxon>
        <taxon>Pichiomycetes</taxon>
        <taxon>Debaryomycetaceae</taxon>
        <taxon>Candida/Lodderomyces clade</taxon>
        <taxon>Candida</taxon>
    </lineage>
</organism>
<evidence type="ECO:0000256" key="1">
    <source>
        <dbReference type="ARBA" id="ARBA00001917"/>
    </source>
</evidence>
<dbReference type="OrthoDB" id="276546at2759"/>
<dbReference type="GO" id="GO:0010181">
    <property type="term" value="F:FMN binding"/>
    <property type="evidence" value="ECO:0007669"/>
    <property type="project" value="InterPro"/>
</dbReference>
<protein>
    <recommendedName>
        <fullName evidence="4">NADH:flavin oxidoreductase/NADH oxidase N-terminal domain-containing protein</fullName>
    </recommendedName>
</protein>
<comment type="caution">
    <text evidence="5">The sequence shown here is derived from an EMBL/GenBank/DDBJ whole genome shotgun (WGS) entry which is preliminary data.</text>
</comment>
<reference evidence="5" key="1">
    <citation type="submission" date="2022-12" db="EMBL/GenBank/DDBJ databases">
        <authorList>
            <person name="Brejova B."/>
        </authorList>
    </citation>
    <scope>NUCLEOTIDE SEQUENCE</scope>
</reference>
<dbReference type="EMBL" id="CANTUO010000001">
    <property type="protein sequence ID" value="CAI5755809.1"/>
    <property type="molecule type" value="Genomic_DNA"/>
</dbReference>
<evidence type="ECO:0000313" key="5">
    <source>
        <dbReference type="EMBL" id="CAI5755809.1"/>
    </source>
</evidence>
<dbReference type="InterPro" id="IPR045247">
    <property type="entry name" value="Oye-like"/>
</dbReference>
<dbReference type="InterPro" id="IPR013785">
    <property type="entry name" value="Aldolase_TIM"/>
</dbReference>
<comment type="cofactor">
    <cofactor evidence="1">
        <name>FMN</name>
        <dbReference type="ChEBI" id="CHEBI:58210"/>
    </cofactor>
</comment>
<dbReference type="GO" id="GO:0003959">
    <property type="term" value="F:NADPH dehydrogenase activity"/>
    <property type="evidence" value="ECO:0007669"/>
    <property type="project" value="TreeGrafter"/>
</dbReference>
<keyword evidence="3" id="KW-0285">Flavoprotein</keyword>